<gene>
    <name evidence="2" type="ORF">DY251_18455</name>
</gene>
<accession>A0A371X6A2</accession>
<reference evidence="3" key="1">
    <citation type="submission" date="2018-08" db="EMBL/GenBank/DDBJ databases">
        <authorList>
            <person name="Im W.T."/>
        </authorList>
    </citation>
    <scope>NUCLEOTIDE SEQUENCE [LARGE SCALE GENOMIC DNA]</scope>
    <source>
        <strain evidence="3">LA-28</strain>
    </source>
</reference>
<feature type="region of interest" description="Disordered" evidence="1">
    <location>
        <begin position="132"/>
        <end position="156"/>
    </location>
</feature>
<dbReference type="Proteomes" id="UP000262379">
    <property type="component" value="Unassembled WGS sequence"/>
</dbReference>
<sequence length="174" mass="19070">MLFKEAIMENDPSSGTPEAIVYGEDDLPFLELLAILGIVEVRYDLNGEGDSGDCTLEYVCYRDGRQDARLPSIPIGFSDAGEIQLLDEVLERTAADLPESDWVNNDGGYGTVSFFPGAICSEDRVVCDMTYRDGTDDYDEDEEFDDLEPPEEDEAGDDAIVEVTFAAAQEGAVQ</sequence>
<protein>
    <submittedName>
        <fullName evidence="2">Uncharacterized protein</fullName>
    </submittedName>
</protein>
<proteinExistence type="predicted"/>
<name>A0A371X6A2_9HYPH</name>
<evidence type="ECO:0000313" key="2">
    <source>
        <dbReference type="EMBL" id="RFC64749.1"/>
    </source>
</evidence>
<organism evidence="2 3">
    <name type="scientific">Mesorhizobium denitrificans</name>
    <dbReference type="NCBI Taxonomy" id="2294114"/>
    <lineage>
        <taxon>Bacteria</taxon>
        <taxon>Pseudomonadati</taxon>
        <taxon>Pseudomonadota</taxon>
        <taxon>Alphaproteobacteria</taxon>
        <taxon>Hyphomicrobiales</taxon>
        <taxon>Phyllobacteriaceae</taxon>
        <taxon>Mesorhizobium</taxon>
    </lineage>
</organism>
<dbReference type="EMBL" id="QURN01000017">
    <property type="protein sequence ID" value="RFC64749.1"/>
    <property type="molecule type" value="Genomic_DNA"/>
</dbReference>
<dbReference type="AlphaFoldDB" id="A0A371X6A2"/>
<evidence type="ECO:0000313" key="3">
    <source>
        <dbReference type="Proteomes" id="UP000262379"/>
    </source>
</evidence>
<evidence type="ECO:0000256" key="1">
    <source>
        <dbReference type="SAM" id="MobiDB-lite"/>
    </source>
</evidence>
<feature type="compositionally biased region" description="Acidic residues" evidence="1">
    <location>
        <begin position="136"/>
        <end position="156"/>
    </location>
</feature>
<comment type="caution">
    <text evidence="2">The sequence shown here is derived from an EMBL/GenBank/DDBJ whole genome shotgun (WGS) entry which is preliminary data.</text>
</comment>
<keyword evidence="3" id="KW-1185">Reference proteome</keyword>